<organism evidence="1 2">
    <name type="scientific">Caballeronia hypogeia</name>
    <dbReference type="NCBI Taxonomy" id="1777140"/>
    <lineage>
        <taxon>Bacteria</taxon>
        <taxon>Pseudomonadati</taxon>
        <taxon>Pseudomonadota</taxon>
        <taxon>Betaproteobacteria</taxon>
        <taxon>Burkholderiales</taxon>
        <taxon>Burkholderiaceae</taxon>
        <taxon>Caballeronia</taxon>
    </lineage>
</organism>
<dbReference type="AlphaFoldDB" id="A0A157Z5F2"/>
<name>A0A157Z5F2_9BURK</name>
<dbReference type="EMBL" id="FCOA02000001">
    <property type="protein sequence ID" value="SAK40806.1"/>
    <property type="molecule type" value="Genomic_DNA"/>
</dbReference>
<evidence type="ECO:0000313" key="1">
    <source>
        <dbReference type="EMBL" id="SAK40806.1"/>
    </source>
</evidence>
<accession>A0A157Z5F2</accession>
<dbReference type="Pfam" id="PF05973">
    <property type="entry name" value="Gp49"/>
    <property type="match status" value="1"/>
</dbReference>
<keyword evidence="2" id="KW-1185">Reference proteome</keyword>
<dbReference type="STRING" id="1777140.AWB79_00328"/>
<sequence>MKNHGPNLYIPYSRALGEGLFELRPHGKEGIGRVSYCTQAGRRIVILHTLVKKTQRTPKSELRVAFSSMKEVKRNG</sequence>
<dbReference type="InterPro" id="IPR009241">
    <property type="entry name" value="HigB-like"/>
</dbReference>
<evidence type="ECO:0000313" key="2">
    <source>
        <dbReference type="Proteomes" id="UP000054851"/>
    </source>
</evidence>
<comment type="caution">
    <text evidence="1">The sequence shown here is derived from an EMBL/GenBank/DDBJ whole genome shotgun (WGS) entry which is preliminary data.</text>
</comment>
<gene>
    <name evidence="1" type="ORF">AWB79_00328</name>
</gene>
<dbReference type="Proteomes" id="UP000054851">
    <property type="component" value="Unassembled WGS sequence"/>
</dbReference>
<proteinExistence type="predicted"/>
<reference evidence="1" key="1">
    <citation type="submission" date="2016-01" db="EMBL/GenBank/DDBJ databases">
        <authorList>
            <person name="Peeters C."/>
        </authorList>
    </citation>
    <scope>NUCLEOTIDE SEQUENCE</scope>
    <source>
        <strain evidence="1">LMG 29322</strain>
    </source>
</reference>
<protein>
    <submittedName>
        <fullName evidence="1">Bacteriophage protein</fullName>
    </submittedName>
</protein>